<dbReference type="GeneID" id="66302072"/>
<evidence type="ECO:0000313" key="3">
    <source>
        <dbReference type="Proteomes" id="UP000190476"/>
    </source>
</evidence>
<proteinExistence type="predicted"/>
<dbReference type="PROSITE" id="PS50943">
    <property type="entry name" value="HTH_CROC1"/>
    <property type="match status" value="1"/>
</dbReference>
<dbReference type="RefSeq" id="WP_161493099.1">
    <property type="nucleotide sequence ID" value="NZ_CBML010000006.1"/>
</dbReference>
<dbReference type="InterPro" id="IPR001387">
    <property type="entry name" value="Cro/C1-type_HTH"/>
</dbReference>
<organism evidence="2 3">
    <name type="scientific">Clostridium chauvoei JF4335</name>
    <dbReference type="NCBI Taxonomy" id="1351755"/>
    <lineage>
        <taxon>Bacteria</taxon>
        <taxon>Bacillati</taxon>
        <taxon>Bacillota</taxon>
        <taxon>Clostridia</taxon>
        <taxon>Eubacteriales</taxon>
        <taxon>Clostridiaceae</taxon>
        <taxon>Clostridium</taxon>
    </lineage>
</organism>
<dbReference type="GO" id="GO:0003677">
    <property type="term" value="F:DNA binding"/>
    <property type="evidence" value="ECO:0007669"/>
    <property type="project" value="InterPro"/>
</dbReference>
<accession>A0A1U6JHD2</accession>
<dbReference type="AlphaFoldDB" id="A0A1U6JHD2"/>
<name>A0A1U6JHD2_9CLOT</name>
<evidence type="ECO:0000259" key="1">
    <source>
        <dbReference type="PROSITE" id="PS50943"/>
    </source>
</evidence>
<protein>
    <recommendedName>
        <fullName evidence="1">HTH cro/C1-type domain-containing protein</fullName>
    </recommendedName>
</protein>
<sequence>MNTLLKDLRIKSGKTQEEVARVLGYSSKSGYSMLENGKVELTISKVKILAELYGIEAKIFLEI</sequence>
<evidence type="ECO:0000313" key="2">
    <source>
        <dbReference type="EMBL" id="SLK19730.1"/>
    </source>
</evidence>
<dbReference type="Gene3D" id="1.10.260.40">
    <property type="entry name" value="lambda repressor-like DNA-binding domains"/>
    <property type="match status" value="1"/>
</dbReference>
<dbReference type="SMART" id="SM00530">
    <property type="entry name" value="HTH_XRE"/>
    <property type="match status" value="1"/>
</dbReference>
<gene>
    <name evidence="2" type="ORF">CCH01_17530</name>
</gene>
<dbReference type="STRING" id="1351755.CCH01_17530"/>
<reference evidence="3" key="1">
    <citation type="submission" date="2017-03" db="EMBL/GenBank/DDBJ databases">
        <authorList>
            <person name="Falquet L."/>
            <person name="Falquet L."/>
        </authorList>
    </citation>
    <scope>NUCLEOTIDE SEQUENCE [LARGE SCALE GENOMIC DNA]</scope>
</reference>
<dbReference type="EMBL" id="LT799839">
    <property type="protein sequence ID" value="SLK19730.1"/>
    <property type="molecule type" value="Genomic_DNA"/>
</dbReference>
<dbReference type="InterPro" id="IPR010982">
    <property type="entry name" value="Lambda_DNA-bd_dom_sf"/>
</dbReference>
<dbReference type="CDD" id="cd00093">
    <property type="entry name" value="HTH_XRE"/>
    <property type="match status" value="1"/>
</dbReference>
<keyword evidence="3" id="KW-1185">Reference proteome</keyword>
<feature type="domain" description="HTH cro/C1-type" evidence="1">
    <location>
        <begin position="5"/>
        <end position="60"/>
    </location>
</feature>
<dbReference type="Pfam" id="PF01381">
    <property type="entry name" value="HTH_3"/>
    <property type="match status" value="1"/>
</dbReference>
<dbReference type="Proteomes" id="UP000190476">
    <property type="component" value="Chromosome I"/>
</dbReference>
<dbReference type="SUPFAM" id="SSF47413">
    <property type="entry name" value="lambda repressor-like DNA-binding domains"/>
    <property type="match status" value="1"/>
</dbReference>